<feature type="compositionally biased region" description="Pro residues" evidence="1">
    <location>
        <begin position="207"/>
        <end position="216"/>
    </location>
</feature>
<reference evidence="2" key="1">
    <citation type="submission" date="2023-06" db="EMBL/GenBank/DDBJ databases">
        <title>Genome-scale phylogeny and comparative genomics of the fungal order Sordariales.</title>
        <authorList>
            <consortium name="Lawrence Berkeley National Laboratory"/>
            <person name="Hensen N."/>
            <person name="Bonometti L."/>
            <person name="Westerberg I."/>
            <person name="Brannstrom I.O."/>
            <person name="Guillou S."/>
            <person name="Cros-Aarteil S."/>
            <person name="Calhoun S."/>
            <person name="Haridas S."/>
            <person name="Kuo A."/>
            <person name="Mondo S."/>
            <person name="Pangilinan J."/>
            <person name="Riley R."/>
            <person name="Labutti K."/>
            <person name="Andreopoulos B."/>
            <person name="Lipzen A."/>
            <person name="Chen C."/>
            <person name="Yanf M."/>
            <person name="Daum C."/>
            <person name="Ng V."/>
            <person name="Clum A."/>
            <person name="Steindorff A."/>
            <person name="Ohm R."/>
            <person name="Martin F."/>
            <person name="Silar P."/>
            <person name="Natvig D."/>
            <person name="Lalanne C."/>
            <person name="Gautier V."/>
            <person name="Ament-Velasquez S.L."/>
            <person name="Kruys A."/>
            <person name="Hutchinson M.I."/>
            <person name="Powell A.J."/>
            <person name="Barry K."/>
            <person name="Miller A.N."/>
            <person name="Grigoriev I.V."/>
            <person name="Debuchy R."/>
            <person name="Gladieux P."/>
            <person name="Thoren M.H."/>
            <person name="Johannesson H."/>
        </authorList>
    </citation>
    <scope>NUCLEOTIDE SEQUENCE</scope>
    <source>
        <strain evidence="2">8032-3</strain>
    </source>
</reference>
<feature type="region of interest" description="Disordered" evidence="1">
    <location>
        <begin position="1"/>
        <end position="36"/>
    </location>
</feature>
<evidence type="ECO:0000313" key="2">
    <source>
        <dbReference type="EMBL" id="KAK1764588.1"/>
    </source>
</evidence>
<evidence type="ECO:0000313" key="3">
    <source>
        <dbReference type="Proteomes" id="UP001244011"/>
    </source>
</evidence>
<dbReference type="AlphaFoldDB" id="A0AAJ0BU76"/>
<name>A0AAJ0BU76_9PEZI</name>
<dbReference type="Proteomes" id="UP001244011">
    <property type="component" value="Unassembled WGS sequence"/>
</dbReference>
<feature type="compositionally biased region" description="Polar residues" evidence="1">
    <location>
        <begin position="148"/>
        <end position="167"/>
    </location>
</feature>
<feature type="region of interest" description="Disordered" evidence="1">
    <location>
        <begin position="67"/>
        <end position="219"/>
    </location>
</feature>
<comment type="caution">
    <text evidence="2">The sequence shown here is derived from an EMBL/GenBank/DDBJ whole genome shotgun (WGS) entry which is preliminary data.</text>
</comment>
<keyword evidence="3" id="KW-1185">Reference proteome</keyword>
<gene>
    <name evidence="2" type="ORF">QBC33DRAFT_457030</name>
</gene>
<accession>A0AAJ0BU76</accession>
<sequence>MSITRAFTTRRVKQSLEAAEANSMPQRSNTTKGSVGSIRYKISGPVELIHTTNMLSYNAPDIFPKTVSPTASASSARSDDSLSEGALTAASSPPTSPDVPTQRCASPEPNRLSTYFTASPQAAVPATKSEAPAIPQRAPSHTKRGTYESLNRQRSASRLSEQSSRTVSTKASLTFSRSSSASTSTSATSRASSTHHKASSPSATPQSPAPSTPASPPVQFHHRREYSETHPFGQELAQVTEIAEEYGLKERLNVIDEEEQELAAKGLFKFSAEEYMSEIRDILSTFFGEPRPAAAMWI</sequence>
<dbReference type="RefSeq" id="XP_060280801.1">
    <property type="nucleotide sequence ID" value="XM_060424837.1"/>
</dbReference>
<feature type="compositionally biased region" description="Low complexity" evidence="1">
    <location>
        <begin position="168"/>
        <end position="192"/>
    </location>
</feature>
<proteinExistence type="predicted"/>
<protein>
    <submittedName>
        <fullName evidence="2">Uncharacterized protein</fullName>
    </submittedName>
</protein>
<organism evidence="2 3">
    <name type="scientific">Phialemonium atrogriseum</name>
    <dbReference type="NCBI Taxonomy" id="1093897"/>
    <lineage>
        <taxon>Eukaryota</taxon>
        <taxon>Fungi</taxon>
        <taxon>Dikarya</taxon>
        <taxon>Ascomycota</taxon>
        <taxon>Pezizomycotina</taxon>
        <taxon>Sordariomycetes</taxon>
        <taxon>Sordariomycetidae</taxon>
        <taxon>Cephalothecales</taxon>
        <taxon>Cephalothecaceae</taxon>
        <taxon>Phialemonium</taxon>
    </lineage>
</organism>
<dbReference type="EMBL" id="MU839019">
    <property type="protein sequence ID" value="KAK1764588.1"/>
    <property type="molecule type" value="Genomic_DNA"/>
</dbReference>
<dbReference type="GeneID" id="85308024"/>
<feature type="compositionally biased region" description="Polar residues" evidence="1">
    <location>
        <begin position="111"/>
        <end position="120"/>
    </location>
</feature>
<evidence type="ECO:0000256" key="1">
    <source>
        <dbReference type="SAM" id="MobiDB-lite"/>
    </source>
</evidence>
<feature type="compositionally biased region" description="Polar residues" evidence="1">
    <location>
        <begin position="23"/>
        <end position="34"/>
    </location>
</feature>